<reference evidence="2" key="2">
    <citation type="submission" date="2019-10" db="EMBL/GenBank/DDBJ databases">
        <title>A de novo genome assembly of a pear dwarfing rootstock.</title>
        <authorList>
            <person name="Wang F."/>
            <person name="Wang J."/>
            <person name="Li S."/>
            <person name="Zhang Y."/>
            <person name="Fang M."/>
            <person name="Ma L."/>
            <person name="Zhao Y."/>
            <person name="Jiang S."/>
        </authorList>
    </citation>
    <scope>NUCLEOTIDE SEQUENCE [LARGE SCALE GENOMIC DNA]</scope>
</reference>
<reference evidence="1 2" key="3">
    <citation type="submission" date="2019-11" db="EMBL/GenBank/DDBJ databases">
        <title>A de novo genome assembly of a pear dwarfing rootstock.</title>
        <authorList>
            <person name="Wang F."/>
            <person name="Wang J."/>
            <person name="Li S."/>
            <person name="Zhang Y."/>
            <person name="Fang M."/>
            <person name="Ma L."/>
            <person name="Zhao Y."/>
            <person name="Jiang S."/>
        </authorList>
    </citation>
    <scope>NUCLEOTIDE SEQUENCE [LARGE SCALE GENOMIC DNA]</scope>
    <source>
        <strain evidence="1">S2</strain>
        <tissue evidence="1">Leaf</tissue>
    </source>
</reference>
<evidence type="ECO:0000313" key="1">
    <source>
        <dbReference type="EMBL" id="KAB2633123.1"/>
    </source>
</evidence>
<dbReference type="Proteomes" id="UP000327157">
    <property type="component" value="Chromosome 6"/>
</dbReference>
<reference evidence="1 2" key="1">
    <citation type="submission" date="2019-09" db="EMBL/GenBank/DDBJ databases">
        <authorList>
            <person name="Ou C."/>
        </authorList>
    </citation>
    <scope>NUCLEOTIDE SEQUENCE [LARGE SCALE GENOMIC DNA]</scope>
    <source>
        <strain evidence="1">S2</strain>
        <tissue evidence="1">Leaf</tissue>
    </source>
</reference>
<evidence type="ECO:0000313" key="2">
    <source>
        <dbReference type="Proteomes" id="UP000327157"/>
    </source>
</evidence>
<proteinExistence type="predicted"/>
<comment type="caution">
    <text evidence="1">The sequence shown here is derived from an EMBL/GenBank/DDBJ whole genome shotgun (WGS) entry which is preliminary data.</text>
</comment>
<dbReference type="AlphaFoldDB" id="A0A5N5I1X0"/>
<gene>
    <name evidence="1" type="ORF">D8674_029370</name>
</gene>
<name>A0A5N5I1X0_9ROSA</name>
<sequence length="87" mass="10166">MLSLLVIGYWLEKEFNFAVKEGCEETLENIKEGELIMVLMNSHLELVTTNRLITNFRSRFKHALNVKLALRFSSPIRKTLRLMAELL</sequence>
<protein>
    <submittedName>
        <fullName evidence="1">Uncharacterized protein</fullName>
    </submittedName>
</protein>
<organism evidence="1 2">
    <name type="scientific">Pyrus ussuriensis x Pyrus communis</name>
    <dbReference type="NCBI Taxonomy" id="2448454"/>
    <lineage>
        <taxon>Eukaryota</taxon>
        <taxon>Viridiplantae</taxon>
        <taxon>Streptophyta</taxon>
        <taxon>Embryophyta</taxon>
        <taxon>Tracheophyta</taxon>
        <taxon>Spermatophyta</taxon>
        <taxon>Magnoliopsida</taxon>
        <taxon>eudicotyledons</taxon>
        <taxon>Gunneridae</taxon>
        <taxon>Pentapetalae</taxon>
        <taxon>rosids</taxon>
        <taxon>fabids</taxon>
        <taxon>Rosales</taxon>
        <taxon>Rosaceae</taxon>
        <taxon>Amygdaloideae</taxon>
        <taxon>Maleae</taxon>
        <taxon>Pyrus</taxon>
    </lineage>
</organism>
<dbReference type="EMBL" id="SMOL01000120">
    <property type="protein sequence ID" value="KAB2633123.1"/>
    <property type="molecule type" value="Genomic_DNA"/>
</dbReference>
<keyword evidence="2" id="KW-1185">Reference proteome</keyword>
<accession>A0A5N5I1X0</accession>